<sequence>MIFYACVKYDEHNPGTYKGIEVTTLGSNDVVASFESYDPLEDYRNFVSWSEGVGEDNVGICDSFKHFAKDYQTVSDDASTMMISMVYGDHGECGTQY</sequence>
<accession>A0ABW6K9D0</accession>
<dbReference type="EMBL" id="JBIACK010000001">
    <property type="protein sequence ID" value="MFE8699543.1"/>
    <property type="molecule type" value="Genomic_DNA"/>
</dbReference>
<evidence type="ECO:0000313" key="2">
    <source>
        <dbReference type="Proteomes" id="UP001601059"/>
    </source>
</evidence>
<keyword evidence="2" id="KW-1185">Reference proteome</keyword>
<dbReference type="RefSeq" id="WP_389357827.1">
    <property type="nucleotide sequence ID" value="NZ_JBIACK010000001.1"/>
</dbReference>
<organism evidence="1 2">
    <name type="scientific">Cytobacillus spartinae</name>
    <dbReference type="NCBI Taxonomy" id="3299023"/>
    <lineage>
        <taxon>Bacteria</taxon>
        <taxon>Bacillati</taxon>
        <taxon>Bacillota</taxon>
        <taxon>Bacilli</taxon>
        <taxon>Bacillales</taxon>
        <taxon>Bacillaceae</taxon>
        <taxon>Cytobacillus</taxon>
    </lineage>
</organism>
<comment type="caution">
    <text evidence="1">The sequence shown here is derived from an EMBL/GenBank/DDBJ whole genome shotgun (WGS) entry which is preliminary data.</text>
</comment>
<dbReference type="Proteomes" id="UP001601059">
    <property type="component" value="Unassembled WGS sequence"/>
</dbReference>
<evidence type="ECO:0000313" key="1">
    <source>
        <dbReference type="EMBL" id="MFE8699543.1"/>
    </source>
</evidence>
<proteinExistence type="predicted"/>
<reference evidence="1 2" key="1">
    <citation type="submission" date="2024-08" db="EMBL/GenBank/DDBJ databases">
        <title>Two novel Cytobacillus novel species.</title>
        <authorList>
            <person name="Liu G."/>
        </authorList>
    </citation>
    <scope>NUCLEOTIDE SEQUENCE [LARGE SCALE GENOMIC DNA]</scope>
    <source>
        <strain evidence="1 2">FJAT-54145</strain>
    </source>
</reference>
<gene>
    <name evidence="1" type="ORF">ACFYKX_02775</name>
</gene>
<name>A0ABW6K9D0_9BACI</name>
<protein>
    <submittedName>
        <fullName evidence="1">Uncharacterized protein</fullName>
    </submittedName>
</protein>